<evidence type="ECO:0000256" key="1">
    <source>
        <dbReference type="SAM" id="MobiDB-lite"/>
    </source>
</evidence>
<evidence type="ECO:0000313" key="2">
    <source>
        <dbReference type="EMBL" id="KAE9406232.1"/>
    </source>
</evidence>
<keyword evidence="3" id="KW-1185">Reference proteome</keyword>
<feature type="region of interest" description="Disordered" evidence="1">
    <location>
        <begin position="1"/>
        <end position="84"/>
    </location>
</feature>
<name>A0A6A4I333_9AGAR</name>
<accession>A0A6A4I333</accession>
<dbReference type="Proteomes" id="UP000799118">
    <property type="component" value="Unassembled WGS sequence"/>
</dbReference>
<proteinExistence type="predicted"/>
<gene>
    <name evidence="2" type="ORF">BT96DRAFT_1015006</name>
</gene>
<organism evidence="2 3">
    <name type="scientific">Gymnopus androsaceus JB14</name>
    <dbReference type="NCBI Taxonomy" id="1447944"/>
    <lineage>
        <taxon>Eukaryota</taxon>
        <taxon>Fungi</taxon>
        <taxon>Dikarya</taxon>
        <taxon>Basidiomycota</taxon>
        <taxon>Agaricomycotina</taxon>
        <taxon>Agaricomycetes</taxon>
        <taxon>Agaricomycetidae</taxon>
        <taxon>Agaricales</taxon>
        <taxon>Marasmiineae</taxon>
        <taxon>Omphalotaceae</taxon>
        <taxon>Gymnopus</taxon>
    </lineage>
</organism>
<dbReference type="AlphaFoldDB" id="A0A6A4I333"/>
<protein>
    <submittedName>
        <fullName evidence="2">Uncharacterized protein</fullName>
    </submittedName>
</protein>
<feature type="compositionally biased region" description="Basic residues" evidence="1">
    <location>
        <begin position="1"/>
        <end position="12"/>
    </location>
</feature>
<feature type="compositionally biased region" description="Polar residues" evidence="1">
    <location>
        <begin position="54"/>
        <end position="64"/>
    </location>
</feature>
<evidence type="ECO:0000313" key="3">
    <source>
        <dbReference type="Proteomes" id="UP000799118"/>
    </source>
</evidence>
<sequence>MPPQKAWKKKRRENLLGARAKITNSKGTKRSASDSARKSPPKKVHSEQMLAPTPSRTAESSSPSEELFERDESPSKHVRDSRLIPSPSKSMFRVFNSETRCDPIPNIESSISRFPATESPLVASNGLPCFPSALPFHQSREVERTLQEPDDGSVRHRSLNPDAQCILDTATGSFYGADASNSAGSS</sequence>
<dbReference type="EMBL" id="ML769403">
    <property type="protein sequence ID" value="KAE9406232.1"/>
    <property type="molecule type" value="Genomic_DNA"/>
</dbReference>
<reference evidence="2" key="1">
    <citation type="journal article" date="2019" name="Environ. Microbiol.">
        <title>Fungal ecological strategies reflected in gene transcription - a case study of two litter decomposers.</title>
        <authorList>
            <person name="Barbi F."/>
            <person name="Kohler A."/>
            <person name="Barry K."/>
            <person name="Baskaran P."/>
            <person name="Daum C."/>
            <person name="Fauchery L."/>
            <person name="Ihrmark K."/>
            <person name="Kuo A."/>
            <person name="LaButti K."/>
            <person name="Lipzen A."/>
            <person name="Morin E."/>
            <person name="Grigoriev I.V."/>
            <person name="Henrissat B."/>
            <person name="Lindahl B."/>
            <person name="Martin F."/>
        </authorList>
    </citation>
    <scope>NUCLEOTIDE SEQUENCE</scope>
    <source>
        <strain evidence="2">JB14</strain>
    </source>
</reference>
<feature type="compositionally biased region" description="Basic and acidic residues" evidence="1">
    <location>
        <begin position="70"/>
        <end position="82"/>
    </location>
</feature>